<gene>
    <name evidence="2" type="ORF">CRN84_16315</name>
    <name evidence="3" type="ORF">NCTC12282_04540</name>
</gene>
<sequence length="277" mass="31261">MIKVITLAAISVLSIPQANAITPCSTNKQINNFNHSIIFNNTVRGDVREQESVMTGTGDNGDQLSGQTKYQYNRCGELIDFASEYQSLGKNTELKMIFTAAKTTDGWQVKYDVSVLGTKEGKNEVVYQKIGSPQYYTDKTGKITHSEDNFIENGKQGVTKMNFYSDSQDRLISYTTRGDDKLMNGKHRYFYQPEGPLFSVIAPNTSASYVYDQQGRDLQFIGLAVNDYSLRSTRVDCQKWDSDGSCLYAVSSEIEIYPYSVVKRDSVIKTNINYWND</sequence>
<dbReference type="STRING" id="1111728.GCA_000427805_01072"/>
<feature type="signal peptide" evidence="1">
    <location>
        <begin position="1"/>
        <end position="20"/>
    </location>
</feature>
<dbReference type="Proteomes" id="UP000373449">
    <property type="component" value="Unassembled WGS sequence"/>
</dbReference>
<evidence type="ECO:0000313" key="3">
    <source>
        <dbReference type="EMBL" id="VFS50499.1"/>
    </source>
</evidence>
<protein>
    <recommendedName>
        <fullName evidence="6">YD repeat (Two copies)</fullName>
    </recommendedName>
</protein>
<keyword evidence="4" id="KW-1185">Reference proteome</keyword>
<reference evidence="4" key="2">
    <citation type="submission" date="2017-09" db="EMBL/GenBank/DDBJ databases">
        <title>FDA dAtabase for Regulatory Grade micrObial Sequences (FDA-ARGOS): Supporting development and validation of Infectious Disease Dx tests.</title>
        <authorList>
            <person name="Minogue T."/>
            <person name="Wolcott M."/>
            <person name="Wasieloski L."/>
            <person name="Aguilar W."/>
            <person name="Moore D."/>
            <person name="Tallon L."/>
            <person name="Sadzewicz L."/>
            <person name="Ott S."/>
            <person name="Zhao X."/>
            <person name="Nagaraj S."/>
            <person name="Vavikolanu K."/>
            <person name="Aluvathingal J."/>
            <person name="Nadendla S."/>
            <person name="Sichtig H."/>
        </authorList>
    </citation>
    <scope>NUCLEOTIDE SEQUENCE [LARGE SCALE GENOMIC DNA]</scope>
    <source>
        <strain evidence="4">FDAARGOS_387</strain>
    </source>
</reference>
<evidence type="ECO:0000256" key="1">
    <source>
        <dbReference type="SAM" id="SignalP"/>
    </source>
</evidence>
<dbReference type="EMBL" id="PDDX01000001">
    <property type="protein sequence ID" value="PHI30790.1"/>
    <property type="molecule type" value="Genomic_DNA"/>
</dbReference>
<organism evidence="2 4">
    <name type="scientific">Budvicia aquatica</name>
    <dbReference type="NCBI Taxonomy" id="82979"/>
    <lineage>
        <taxon>Bacteria</taxon>
        <taxon>Pseudomonadati</taxon>
        <taxon>Pseudomonadota</taxon>
        <taxon>Gammaproteobacteria</taxon>
        <taxon>Enterobacterales</taxon>
        <taxon>Budviciaceae</taxon>
        <taxon>Budvicia</taxon>
    </lineage>
</organism>
<dbReference type="Proteomes" id="UP000224974">
    <property type="component" value="Unassembled WGS sequence"/>
</dbReference>
<name>A0A2C6C370_9GAMM</name>
<feature type="chain" id="PRO_5036036566" description="YD repeat (Two copies)" evidence="1">
    <location>
        <begin position="21"/>
        <end position="277"/>
    </location>
</feature>
<evidence type="ECO:0008006" key="6">
    <source>
        <dbReference type="Google" id="ProtNLM"/>
    </source>
</evidence>
<keyword evidence="1" id="KW-0732">Signal</keyword>
<reference evidence="3 5" key="3">
    <citation type="submission" date="2019-03" db="EMBL/GenBank/DDBJ databases">
        <authorList>
            <consortium name="Pathogen Informatics"/>
        </authorList>
    </citation>
    <scope>NUCLEOTIDE SEQUENCE [LARGE SCALE GENOMIC DNA]</scope>
    <source>
        <strain evidence="3 5">NCTC12282</strain>
    </source>
</reference>
<evidence type="ECO:0000313" key="4">
    <source>
        <dbReference type="Proteomes" id="UP000224974"/>
    </source>
</evidence>
<dbReference type="OrthoDB" id="6626805at2"/>
<evidence type="ECO:0000313" key="5">
    <source>
        <dbReference type="Proteomes" id="UP000373449"/>
    </source>
</evidence>
<proteinExistence type="predicted"/>
<dbReference type="EMBL" id="CAADJA010000002">
    <property type="protein sequence ID" value="VFS50499.1"/>
    <property type="molecule type" value="Genomic_DNA"/>
</dbReference>
<accession>A0A2C6C370</accession>
<dbReference type="RefSeq" id="WP_029094192.1">
    <property type="nucleotide sequence ID" value="NZ_CAADJA010000002.1"/>
</dbReference>
<reference evidence="2" key="1">
    <citation type="submission" date="2017-09" db="EMBL/GenBank/DDBJ databases">
        <title>FDA dAtabase for Regulatory Grade micrObial Sequences (FDA-ARGOS): Supporting development and validation of Infectious Disease Dx tests.</title>
        <authorList>
            <person name="Minogue T."/>
            <person name="Wolcott M."/>
            <person name="Wasieloski L."/>
            <person name="Aguilar W."/>
            <person name="Moore D."/>
            <person name="Tallon L.J."/>
            <person name="Sadzewicz L."/>
            <person name="Ott S."/>
            <person name="Zhao X."/>
            <person name="Nagaraj S."/>
            <person name="Vavikolanu K."/>
            <person name="Aluvathingal J."/>
            <person name="Nadendla S."/>
            <person name="Sichtig H."/>
        </authorList>
    </citation>
    <scope>NUCLEOTIDE SEQUENCE</scope>
    <source>
        <strain evidence="2">FDAARGOS_387</strain>
    </source>
</reference>
<evidence type="ECO:0000313" key="2">
    <source>
        <dbReference type="EMBL" id="PHI30790.1"/>
    </source>
</evidence>
<dbReference type="AlphaFoldDB" id="A0A2C6C370"/>